<keyword evidence="5" id="KW-0175">Coiled coil</keyword>
<dbReference type="GO" id="GO:0004813">
    <property type="term" value="F:alanine-tRNA ligase activity"/>
    <property type="evidence" value="ECO:0007669"/>
    <property type="project" value="InterPro"/>
</dbReference>
<dbReference type="GO" id="GO:0005524">
    <property type="term" value="F:ATP binding"/>
    <property type="evidence" value="ECO:0007669"/>
    <property type="project" value="InterPro"/>
</dbReference>
<dbReference type="PANTHER" id="PTHR43462:SF1">
    <property type="entry name" value="ALANYL-TRNA EDITING PROTEIN AARSD1"/>
    <property type="match status" value="1"/>
</dbReference>
<dbReference type="Pfam" id="PF07973">
    <property type="entry name" value="tRNA_SAD"/>
    <property type="match status" value="1"/>
</dbReference>
<dbReference type="GO" id="GO:0006419">
    <property type="term" value="P:alanyl-tRNA aminoacylation"/>
    <property type="evidence" value="ECO:0007669"/>
    <property type="project" value="InterPro"/>
</dbReference>
<dbReference type="PANTHER" id="PTHR43462">
    <property type="entry name" value="ALANYL-TRNA EDITING PROTEIN"/>
    <property type="match status" value="1"/>
</dbReference>
<feature type="domain" description="Alanyl-transfer RNA synthetases family profile" evidence="6">
    <location>
        <begin position="1"/>
        <end position="223"/>
    </location>
</feature>
<proteinExistence type="predicted"/>
<evidence type="ECO:0000256" key="3">
    <source>
        <dbReference type="ARBA" id="ARBA00022723"/>
    </source>
</evidence>
<feature type="coiled-coil region" evidence="5">
    <location>
        <begin position="261"/>
        <end position="288"/>
    </location>
</feature>
<dbReference type="GO" id="GO:0046872">
    <property type="term" value="F:metal ion binding"/>
    <property type="evidence" value="ECO:0007669"/>
    <property type="project" value="UniProtKB-KW"/>
</dbReference>
<dbReference type="InterPro" id="IPR012947">
    <property type="entry name" value="tRNA_SAD"/>
</dbReference>
<dbReference type="PROSITE" id="PS50860">
    <property type="entry name" value="AA_TRNA_LIGASE_II_ALA"/>
    <property type="match status" value="1"/>
</dbReference>
<comment type="caution">
    <text evidence="7">The sequence shown here is derived from an EMBL/GenBank/DDBJ whole genome shotgun (WGS) entry which is preliminary data.</text>
</comment>
<evidence type="ECO:0000313" key="8">
    <source>
        <dbReference type="Proteomes" id="UP000682713"/>
    </source>
</evidence>
<dbReference type="GO" id="GO:0005737">
    <property type="term" value="C:cytoplasm"/>
    <property type="evidence" value="ECO:0007669"/>
    <property type="project" value="UniProtKB-SubCell"/>
</dbReference>
<sequence>MLQDRLYYKDAYVTSFTSRIVKQSQDSDGNWYVILENTAFYPTGGGQPHDTGTMNGIEVLNVEEVDGEIRHTLAEKLNASGEIKGVINWGRRFDHMQQHSGQHILTAAFVELFGFHTESFHLGKELCTIDLSVENLKDQQLEAAEKLANDIILKNVPIETKWVTEDELDQYSLRKELAVTDEIRLVIIPEFDYNGCGGTHPNTTGQVSGIKILSIEKQKRKVRVHFVCGGRILQQLHRKNTILAETSRQLSASEDSINNSVAKLLETNRVLERSLEEARESLLTYEAKELLLKSESPLVKDVFYERNMQDVQKLARLIVSMDDEVIALFVVETENRLQFVAAKGTAIGTSMKKVSEVALLAINGKGGGKDEFVQGGGERTMTGKELLNRMAECVQ</sequence>
<dbReference type="Proteomes" id="UP000682713">
    <property type="component" value="Unassembled WGS sequence"/>
</dbReference>
<dbReference type="InterPro" id="IPR018165">
    <property type="entry name" value="Ala-tRNA-synth_IIc_core"/>
</dbReference>
<evidence type="ECO:0000256" key="5">
    <source>
        <dbReference type="SAM" id="Coils"/>
    </source>
</evidence>
<reference evidence="7 8" key="1">
    <citation type="submission" date="2021-05" db="EMBL/GenBank/DDBJ databases">
        <title>Novel Bacillus species.</title>
        <authorList>
            <person name="Liu G."/>
        </authorList>
    </citation>
    <scope>NUCLEOTIDE SEQUENCE [LARGE SCALE GENOMIC DNA]</scope>
    <source>
        <strain evidence="7 8">FJAT-49732</strain>
    </source>
</reference>
<dbReference type="SUPFAM" id="SSF55186">
    <property type="entry name" value="ThrRS/AlaRS common domain"/>
    <property type="match status" value="1"/>
</dbReference>
<name>A0A942TQF7_9BACI</name>
<keyword evidence="3" id="KW-0479">Metal-binding</keyword>
<dbReference type="AlphaFoldDB" id="A0A942TQF7"/>
<dbReference type="SUPFAM" id="SSF50447">
    <property type="entry name" value="Translation proteins"/>
    <property type="match status" value="1"/>
</dbReference>
<dbReference type="EMBL" id="JAGYPJ010000001">
    <property type="protein sequence ID" value="MBS4201012.1"/>
    <property type="molecule type" value="Genomic_DNA"/>
</dbReference>
<keyword evidence="8" id="KW-1185">Reference proteome</keyword>
<comment type="cofactor">
    <cofactor evidence="1">
        <name>Zn(2+)</name>
        <dbReference type="ChEBI" id="CHEBI:29105"/>
    </cofactor>
</comment>
<gene>
    <name evidence="7" type="ORF">KHA93_15345</name>
</gene>
<accession>A0A942TQF7</accession>
<evidence type="ECO:0000313" key="7">
    <source>
        <dbReference type="EMBL" id="MBS4201012.1"/>
    </source>
</evidence>
<dbReference type="SMART" id="SM00863">
    <property type="entry name" value="tRNA_SAD"/>
    <property type="match status" value="1"/>
</dbReference>
<dbReference type="InterPro" id="IPR003156">
    <property type="entry name" value="DHHA1_dom"/>
</dbReference>
<dbReference type="InterPro" id="IPR051335">
    <property type="entry name" value="Alanyl-tRNA_Editing_Enzymes"/>
</dbReference>
<dbReference type="Gene3D" id="3.30.980.10">
    <property type="entry name" value="Threonyl-trna Synthetase, Chain A, domain 2"/>
    <property type="match status" value="1"/>
</dbReference>
<dbReference type="Gene3D" id="2.40.30.130">
    <property type="match status" value="1"/>
</dbReference>
<dbReference type="InterPro" id="IPR009000">
    <property type="entry name" value="Transl_B-barrel_sf"/>
</dbReference>
<dbReference type="Pfam" id="PF02272">
    <property type="entry name" value="DHHA1"/>
    <property type="match status" value="1"/>
</dbReference>
<dbReference type="RefSeq" id="WP_213111539.1">
    <property type="nucleotide sequence ID" value="NZ_JAGYPJ010000001.1"/>
</dbReference>
<evidence type="ECO:0000256" key="4">
    <source>
        <dbReference type="ARBA" id="ARBA00022833"/>
    </source>
</evidence>
<evidence type="ECO:0000256" key="2">
    <source>
        <dbReference type="ARBA" id="ARBA00004496"/>
    </source>
</evidence>
<evidence type="ECO:0000256" key="1">
    <source>
        <dbReference type="ARBA" id="ARBA00001947"/>
    </source>
</evidence>
<dbReference type="InterPro" id="IPR018163">
    <property type="entry name" value="Thr/Ala-tRNA-synth_IIc_edit"/>
</dbReference>
<organism evidence="7 8">
    <name type="scientific">Lederbergia citrisecunda</name>
    <dbReference type="NCBI Taxonomy" id="2833583"/>
    <lineage>
        <taxon>Bacteria</taxon>
        <taxon>Bacillati</taxon>
        <taxon>Bacillota</taxon>
        <taxon>Bacilli</taxon>
        <taxon>Bacillales</taxon>
        <taxon>Bacillaceae</taxon>
        <taxon>Lederbergia</taxon>
    </lineage>
</organism>
<evidence type="ECO:0000259" key="6">
    <source>
        <dbReference type="PROSITE" id="PS50860"/>
    </source>
</evidence>
<dbReference type="GO" id="GO:0002161">
    <property type="term" value="F:aminoacyl-tRNA deacylase activity"/>
    <property type="evidence" value="ECO:0007669"/>
    <property type="project" value="UniProtKB-ARBA"/>
</dbReference>
<dbReference type="GO" id="GO:0003676">
    <property type="term" value="F:nucleic acid binding"/>
    <property type="evidence" value="ECO:0007669"/>
    <property type="project" value="InterPro"/>
</dbReference>
<dbReference type="Gene3D" id="3.10.310.40">
    <property type="match status" value="1"/>
</dbReference>
<comment type="subcellular location">
    <subcellularLocation>
        <location evidence="2">Cytoplasm</location>
    </subcellularLocation>
</comment>
<protein>
    <submittedName>
        <fullName evidence="7">Alanyl-tRNA editing protein</fullName>
    </submittedName>
</protein>
<keyword evidence="4" id="KW-0862">Zinc</keyword>